<dbReference type="Gene3D" id="3.40.50.410">
    <property type="entry name" value="von Willebrand factor, type A domain"/>
    <property type="match status" value="1"/>
</dbReference>
<reference evidence="3" key="1">
    <citation type="submission" date="2003-08" db="EMBL/GenBank/DDBJ databases">
        <authorList>
            <person name="Birren B."/>
            <person name="Nusbaum C."/>
            <person name="Abebe A."/>
            <person name="Abouelleil A."/>
            <person name="Adekoya E."/>
            <person name="Ait-zahra M."/>
            <person name="Allen N."/>
            <person name="Allen T."/>
            <person name="An P."/>
            <person name="Anderson M."/>
            <person name="Anderson S."/>
            <person name="Arachchi H."/>
            <person name="Armbruster J."/>
            <person name="Bachantsang P."/>
            <person name="Baldwin J."/>
            <person name="Barry A."/>
            <person name="Bayul T."/>
            <person name="Blitshsteyn B."/>
            <person name="Bloom T."/>
            <person name="Blye J."/>
            <person name="Boguslavskiy L."/>
            <person name="Borowsky M."/>
            <person name="Boukhgalter B."/>
            <person name="Brunache A."/>
            <person name="Butler J."/>
            <person name="Calixte N."/>
            <person name="Calvo S."/>
            <person name="Camarata J."/>
            <person name="Campo K."/>
            <person name="Chang J."/>
            <person name="Cheshatsang Y."/>
            <person name="Citroen M."/>
            <person name="Collymore A."/>
            <person name="Considine T."/>
            <person name="Cook A."/>
            <person name="Cooke P."/>
            <person name="Corum B."/>
            <person name="Cuomo C."/>
            <person name="David R."/>
            <person name="Dawoe T."/>
            <person name="Degray S."/>
            <person name="Dodge S."/>
            <person name="Dooley K."/>
            <person name="Dorje P."/>
            <person name="Dorjee K."/>
            <person name="Dorris L."/>
            <person name="Duffey N."/>
            <person name="Dupes A."/>
            <person name="Elkins T."/>
            <person name="Engels R."/>
            <person name="Erickson J."/>
            <person name="Farina A."/>
            <person name="Faro S."/>
            <person name="Ferreira P."/>
            <person name="Fischer H."/>
            <person name="Fitzgerald M."/>
            <person name="Foley K."/>
            <person name="Gage D."/>
            <person name="Galagan J."/>
            <person name="Gearin G."/>
            <person name="Gnerre S."/>
            <person name="Gnirke A."/>
            <person name="Goyette A."/>
            <person name="Graham J."/>
            <person name="Grandbois E."/>
            <person name="Gyaltsen K."/>
            <person name="Hafez N."/>
            <person name="Hagopian D."/>
            <person name="Hagos B."/>
            <person name="Hall J."/>
            <person name="Hatcher B."/>
            <person name="Heller A."/>
            <person name="Higgins H."/>
            <person name="Honan T."/>
            <person name="Horn A."/>
            <person name="Houde N."/>
            <person name="Hughes L."/>
            <person name="Hulme W."/>
            <person name="Husby E."/>
            <person name="Iliev I."/>
            <person name="Jaffe D."/>
            <person name="Jones C."/>
            <person name="Kamal M."/>
            <person name="Kamat A."/>
            <person name="Kamvysselis M."/>
            <person name="Karlsson E."/>
            <person name="Kells C."/>
            <person name="Kieu A."/>
            <person name="Kisner P."/>
            <person name="Kodira C."/>
            <person name="Kulbokas E."/>
            <person name="Labutti K."/>
            <person name="Lama D."/>
            <person name="Landers T."/>
            <person name="Leger J."/>
            <person name="Levine S."/>
            <person name="Lewis D."/>
            <person name="Lewis T."/>
            <person name="Lindblad-toh K."/>
            <person name="Liu X."/>
            <person name="Lokyitsang T."/>
            <person name="Lokyitsang Y."/>
            <person name="Lucien O."/>
            <person name="Lui A."/>
            <person name="Ma L.J."/>
            <person name="Mabbitt R."/>
            <person name="Macdonald J."/>
            <person name="Maclean C."/>
            <person name="Major J."/>
            <person name="Manning J."/>
            <person name="Marabella R."/>
            <person name="Maru K."/>
            <person name="Matthews C."/>
            <person name="Mauceli E."/>
            <person name="Mccarthy M."/>
            <person name="Mcdonough S."/>
            <person name="Mcghee T."/>
            <person name="Meldrim J."/>
            <person name="Meneus L."/>
            <person name="Mesirov J."/>
            <person name="Mihalev A."/>
            <person name="Mihova T."/>
            <person name="Mikkelsen T."/>
            <person name="Mlenga V."/>
            <person name="Moru K."/>
            <person name="Mozes J."/>
            <person name="Mulrain L."/>
            <person name="Munson G."/>
            <person name="Naylor J."/>
            <person name="Newes C."/>
            <person name="Nguyen C."/>
            <person name="Nguyen N."/>
            <person name="Nguyen T."/>
            <person name="Nicol R."/>
            <person name="Nielsen C."/>
            <person name="Nizzari M."/>
            <person name="Norbu C."/>
            <person name="Norbu N."/>
            <person name="O'donnell P."/>
            <person name="Okoawo O."/>
            <person name="O'leary S."/>
            <person name="Omotosho B."/>
            <person name="O'neill K."/>
            <person name="Osman S."/>
            <person name="Parker S."/>
            <person name="Perrin D."/>
            <person name="Phunkhang P."/>
            <person name="Piqani B."/>
            <person name="Purcell S."/>
            <person name="Rachupka T."/>
            <person name="Ramasamy U."/>
            <person name="Rameau R."/>
            <person name="Ray V."/>
            <person name="Raymond C."/>
            <person name="Retta R."/>
            <person name="Richardson S."/>
            <person name="Rise C."/>
            <person name="Rodriguez J."/>
            <person name="Rogers J."/>
            <person name="Rogov P."/>
            <person name="Rutman M."/>
            <person name="Schupbach R."/>
            <person name="Seaman C."/>
            <person name="Settipalli S."/>
            <person name="Sharpe T."/>
            <person name="Sheridan J."/>
            <person name="Sherpa N."/>
            <person name="Shi J."/>
            <person name="Smirnov S."/>
            <person name="Smith C."/>
            <person name="Sougnez C."/>
            <person name="Spencer B."/>
            <person name="Stalker J."/>
            <person name="Stange-thomann N."/>
            <person name="Stavropoulos S."/>
            <person name="Stetson K."/>
            <person name="Stone C."/>
            <person name="Stone S."/>
            <person name="Stubbs M."/>
            <person name="Talamas J."/>
            <person name="Tchuinga P."/>
            <person name="Tenzing P."/>
            <person name="Tesfaye S."/>
            <person name="Theodore J."/>
            <person name="Thoulutsang Y."/>
            <person name="Topham K."/>
            <person name="Towey S."/>
            <person name="Tsamla T."/>
            <person name="Tsomo N."/>
            <person name="Vallee D."/>
            <person name="Vassiliev H."/>
            <person name="Venkataraman V."/>
            <person name="Vinson J."/>
            <person name="Vo A."/>
            <person name="Wade C."/>
            <person name="Wang S."/>
            <person name="Wangchuk T."/>
            <person name="Wangdi T."/>
            <person name="Whittaker C."/>
            <person name="Wilkinson J."/>
            <person name="Wu Y."/>
            <person name="Wyman D."/>
            <person name="Yadav S."/>
            <person name="Yang S."/>
            <person name="Yang X."/>
            <person name="Yeager S."/>
            <person name="Yee E."/>
            <person name="Young G."/>
            <person name="Zainoun J."/>
            <person name="Zembeck L."/>
            <person name="Zimmer A."/>
            <person name="Zody M."/>
            <person name="Lander E."/>
        </authorList>
    </citation>
    <scope>NUCLEOTIDE SEQUENCE [LARGE SCALE GENOMIC DNA]</scope>
</reference>
<reference evidence="2" key="3">
    <citation type="submission" date="2025-09" db="UniProtKB">
        <authorList>
            <consortium name="Ensembl"/>
        </authorList>
    </citation>
    <scope>IDENTIFICATION</scope>
</reference>
<dbReference type="InterPro" id="IPR050525">
    <property type="entry name" value="ECM_Assembly_Org"/>
</dbReference>
<evidence type="ECO:0000313" key="2">
    <source>
        <dbReference type="Ensembl" id="ENSCSAVP00000003017.1"/>
    </source>
</evidence>
<evidence type="ECO:0000259" key="1">
    <source>
        <dbReference type="PROSITE" id="PS50234"/>
    </source>
</evidence>
<dbReference type="InterPro" id="IPR036465">
    <property type="entry name" value="vWFA_dom_sf"/>
</dbReference>
<dbReference type="Ensembl" id="ENSCSAVT00000003062.1">
    <property type="protein sequence ID" value="ENSCSAVP00000003017.1"/>
    <property type="gene ID" value="ENSCSAVG00000001790.1"/>
</dbReference>
<dbReference type="Pfam" id="PF00092">
    <property type="entry name" value="VWA"/>
    <property type="match status" value="1"/>
</dbReference>
<dbReference type="SMART" id="SM00327">
    <property type="entry name" value="VWA"/>
    <property type="match status" value="1"/>
</dbReference>
<feature type="domain" description="VWFA" evidence="1">
    <location>
        <begin position="9"/>
        <end position="184"/>
    </location>
</feature>
<dbReference type="PANTHER" id="PTHR24020:SF84">
    <property type="entry name" value="VWFA DOMAIN-CONTAINING PROTEIN"/>
    <property type="match status" value="1"/>
</dbReference>
<reference evidence="2" key="2">
    <citation type="submission" date="2025-08" db="UniProtKB">
        <authorList>
            <consortium name="Ensembl"/>
        </authorList>
    </citation>
    <scope>IDENTIFICATION</scope>
</reference>
<protein>
    <recommendedName>
        <fullName evidence="1">VWFA domain-containing protein</fullName>
    </recommendedName>
</protein>
<accession>H2YCG9</accession>
<dbReference type="Proteomes" id="UP000007875">
    <property type="component" value="Unassembled WGS sequence"/>
</dbReference>
<proteinExistence type="predicted"/>
<dbReference type="PANTHER" id="PTHR24020">
    <property type="entry name" value="COLLAGEN ALPHA"/>
    <property type="match status" value="1"/>
</dbReference>
<dbReference type="AlphaFoldDB" id="H2YCG9"/>
<keyword evidence="3" id="KW-1185">Reference proteome</keyword>
<name>H2YCG9_CIOSA</name>
<dbReference type="GeneTree" id="ENSGT00950000183158"/>
<dbReference type="InterPro" id="IPR002035">
    <property type="entry name" value="VWF_A"/>
</dbReference>
<dbReference type="HOGENOM" id="CLU_1427540_0_0_1"/>
<sequence>MCLENGAFDIVFAVDTRTTSESVLQHIRDFIHTISVQFPISTNATRIGIVQFSKEAKSVLHLNQGTSLTNLVPALRSIDSMGAGQNLNEVLSLVRYVEFHPLLGRRTEYPGLVVLLTGSRSSTTKEELEFWRRSLRSAHANVVTIGLGSSMRDKHVTLSGDAVLRVDNFSDLDFSLAQRVVEYICKLSTL</sequence>
<dbReference type="PROSITE" id="PS50234">
    <property type="entry name" value="VWFA"/>
    <property type="match status" value="1"/>
</dbReference>
<dbReference type="SUPFAM" id="SSF53300">
    <property type="entry name" value="vWA-like"/>
    <property type="match status" value="1"/>
</dbReference>
<evidence type="ECO:0000313" key="3">
    <source>
        <dbReference type="Proteomes" id="UP000007875"/>
    </source>
</evidence>
<organism evidence="2 3">
    <name type="scientific">Ciona savignyi</name>
    <name type="common">Pacific transparent sea squirt</name>
    <dbReference type="NCBI Taxonomy" id="51511"/>
    <lineage>
        <taxon>Eukaryota</taxon>
        <taxon>Metazoa</taxon>
        <taxon>Chordata</taxon>
        <taxon>Tunicata</taxon>
        <taxon>Ascidiacea</taxon>
        <taxon>Phlebobranchia</taxon>
        <taxon>Cionidae</taxon>
        <taxon>Ciona</taxon>
    </lineage>
</organism>